<evidence type="ECO:0000313" key="11">
    <source>
        <dbReference type="Proteomes" id="UP000232133"/>
    </source>
</evidence>
<dbReference type="PROSITE" id="PS51012">
    <property type="entry name" value="ABC_TM2"/>
    <property type="match status" value="1"/>
</dbReference>
<dbReference type="OMA" id="GIFQLHH"/>
<dbReference type="Proteomes" id="UP000232133">
    <property type="component" value="Chromosome"/>
</dbReference>
<evidence type="ECO:0000256" key="8">
    <source>
        <dbReference type="SAM" id="Phobius"/>
    </source>
</evidence>
<dbReference type="GeneID" id="78817977"/>
<dbReference type="GO" id="GO:0043190">
    <property type="term" value="C:ATP-binding cassette (ABC) transporter complex"/>
    <property type="evidence" value="ECO:0007669"/>
    <property type="project" value="InterPro"/>
</dbReference>
<gene>
    <name evidence="10" type="ORF">BK798_08810</name>
</gene>
<dbReference type="PANTHER" id="PTHR30413">
    <property type="entry name" value="INNER MEMBRANE TRANSPORT PERMEASE"/>
    <property type="match status" value="1"/>
</dbReference>
<proteinExistence type="predicted"/>
<keyword evidence="5 8" id="KW-0812">Transmembrane</keyword>
<dbReference type="InterPro" id="IPR000412">
    <property type="entry name" value="ABC_2_transport"/>
</dbReference>
<feature type="transmembrane region" description="Helical" evidence="8">
    <location>
        <begin position="232"/>
        <end position="251"/>
    </location>
</feature>
<dbReference type="InterPro" id="IPR013525">
    <property type="entry name" value="ABC2_TM"/>
</dbReference>
<feature type="transmembrane region" description="Helical" evidence="8">
    <location>
        <begin position="106"/>
        <end position="132"/>
    </location>
</feature>
<feature type="transmembrane region" description="Helical" evidence="8">
    <location>
        <begin position="37"/>
        <end position="60"/>
    </location>
</feature>
<reference evidence="10 11" key="1">
    <citation type="submission" date="2016-10" db="EMBL/GenBank/DDBJ databases">
        <authorList>
            <person name="Varghese N."/>
        </authorList>
    </citation>
    <scope>NUCLEOTIDE SEQUENCE [LARGE SCALE GENOMIC DNA]</scope>
    <source>
        <strain evidence="10 11">KB11</strain>
    </source>
</reference>
<dbReference type="RefSeq" id="WP_004032589.1">
    <property type="nucleotide sequence ID" value="NZ_CAABOX010000001.1"/>
</dbReference>
<keyword evidence="6 8" id="KW-1133">Transmembrane helix</keyword>
<keyword evidence="2" id="KW-0813">Transport</keyword>
<organism evidence="10 11">
    <name type="scientific">Methanobrevibacter smithii</name>
    <dbReference type="NCBI Taxonomy" id="2173"/>
    <lineage>
        <taxon>Archaea</taxon>
        <taxon>Methanobacteriati</taxon>
        <taxon>Methanobacteriota</taxon>
        <taxon>Methanomada group</taxon>
        <taxon>Methanobacteria</taxon>
        <taxon>Methanobacteriales</taxon>
        <taxon>Methanobacteriaceae</taxon>
        <taxon>Methanobrevibacter</taxon>
    </lineage>
</organism>
<comment type="subcellular location">
    <subcellularLocation>
        <location evidence="1">Cell inner membrane</location>
        <topology evidence="1">Multi-pass membrane protein</topology>
    </subcellularLocation>
</comment>
<feature type="domain" description="ABC transmembrane type-2" evidence="9">
    <location>
        <begin position="35"/>
        <end position="253"/>
    </location>
</feature>
<evidence type="ECO:0000313" key="10">
    <source>
        <dbReference type="EMBL" id="ATZ60517.1"/>
    </source>
</evidence>
<evidence type="ECO:0000259" key="9">
    <source>
        <dbReference type="PROSITE" id="PS51012"/>
    </source>
</evidence>
<evidence type="ECO:0000256" key="7">
    <source>
        <dbReference type="ARBA" id="ARBA00023136"/>
    </source>
</evidence>
<dbReference type="EMBL" id="CP017803">
    <property type="protein sequence ID" value="ATZ60517.1"/>
    <property type="molecule type" value="Genomic_DNA"/>
</dbReference>
<keyword evidence="7 8" id="KW-0472">Membrane</keyword>
<dbReference type="GO" id="GO:0140359">
    <property type="term" value="F:ABC-type transporter activity"/>
    <property type="evidence" value="ECO:0007669"/>
    <property type="project" value="InterPro"/>
</dbReference>
<evidence type="ECO:0000256" key="3">
    <source>
        <dbReference type="ARBA" id="ARBA00022475"/>
    </source>
</evidence>
<keyword evidence="4" id="KW-0997">Cell inner membrane</keyword>
<dbReference type="PANTHER" id="PTHR30413:SF8">
    <property type="entry name" value="TRANSPORT PERMEASE PROTEIN"/>
    <property type="match status" value="1"/>
</dbReference>
<dbReference type="AlphaFoldDB" id="A0A2H4U8S2"/>
<dbReference type="PRINTS" id="PR00164">
    <property type="entry name" value="ABC2TRNSPORT"/>
</dbReference>
<evidence type="ECO:0000256" key="5">
    <source>
        <dbReference type="ARBA" id="ARBA00022692"/>
    </source>
</evidence>
<keyword evidence="3" id="KW-1003">Cell membrane</keyword>
<evidence type="ECO:0000256" key="2">
    <source>
        <dbReference type="ARBA" id="ARBA00022448"/>
    </source>
</evidence>
<evidence type="ECO:0000256" key="6">
    <source>
        <dbReference type="ARBA" id="ARBA00022989"/>
    </source>
</evidence>
<dbReference type="InterPro" id="IPR047817">
    <property type="entry name" value="ABC2_TM_bact-type"/>
</dbReference>
<accession>A0A2H4U8S2</accession>
<dbReference type="Pfam" id="PF01061">
    <property type="entry name" value="ABC2_membrane"/>
    <property type="match status" value="1"/>
</dbReference>
<protein>
    <submittedName>
        <fullName evidence="10">ABC transporter</fullName>
    </submittedName>
</protein>
<feature type="transmembrane region" description="Helical" evidence="8">
    <location>
        <begin position="138"/>
        <end position="163"/>
    </location>
</feature>
<evidence type="ECO:0000256" key="4">
    <source>
        <dbReference type="ARBA" id="ARBA00022519"/>
    </source>
</evidence>
<sequence length="261" mass="29739">MFENNVYVQNFNKYTFLLTELIKRDISGKYKDSTLGLFWSFLNPLLSMIVLTMVFSLIFANTIENFPVYLLSGKLVFDLFANATTGAMDSIKANSEIIKKIYVPKYMFAVGIVCSEFINFLISLVVLVAVMIFTGAPFHFALIYSPIPLFFLLVLTMGVGLILATATTFFTDIKYLYGVLVMLLSFMTPLFYPIDIIPQQFLFAYKLNPLYSAVECFRNIILGGTFPDTWPFVFLIVTSIISLVIGVYVFFKYQDKFVLNI</sequence>
<evidence type="ECO:0000256" key="1">
    <source>
        <dbReference type="ARBA" id="ARBA00004429"/>
    </source>
</evidence>
<dbReference type="GO" id="GO:0015920">
    <property type="term" value="P:lipopolysaccharide transport"/>
    <property type="evidence" value="ECO:0007669"/>
    <property type="project" value="TreeGrafter"/>
</dbReference>
<feature type="transmembrane region" description="Helical" evidence="8">
    <location>
        <begin position="175"/>
        <end position="194"/>
    </location>
</feature>
<name>A0A2H4U8S2_METSM</name>